<dbReference type="AlphaFoldDB" id="A0A097ED38"/>
<feature type="chain" id="PRO_5001929615" description="DUF4139 domain-containing protein" evidence="1">
    <location>
        <begin position="18"/>
        <end position="490"/>
    </location>
</feature>
<dbReference type="EMBL" id="CP009571">
    <property type="protein sequence ID" value="AIT05488.1"/>
    <property type="molecule type" value="Genomic_DNA"/>
</dbReference>
<dbReference type="RefSeq" id="WP_038659184.1">
    <property type="nucleotide sequence ID" value="NZ_CP009571.1"/>
</dbReference>
<gene>
    <name evidence="2" type="ORF">MC45_02710</name>
</gene>
<accession>A0A097ED38</accession>
<evidence type="ECO:0000313" key="3">
    <source>
        <dbReference type="Proteomes" id="UP000033200"/>
    </source>
</evidence>
<dbReference type="eggNOG" id="COG5316">
    <property type="taxonomic scope" value="Bacteria"/>
</dbReference>
<evidence type="ECO:0000256" key="1">
    <source>
        <dbReference type="SAM" id="SignalP"/>
    </source>
</evidence>
<name>A0A097ED38_9SPHN</name>
<dbReference type="PANTHER" id="PTHR38075:SF1">
    <property type="entry name" value="DUF4139 DOMAIN-CONTAINING PROTEIN"/>
    <property type="match status" value="1"/>
</dbReference>
<keyword evidence="3" id="KW-1185">Reference proteome</keyword>
<proteinExistence type="predicted"/>
<dbReference type="HOGENOM" id="CLU_039933_0_0_5"/>
<dbReference type="STRING" id="1549858.MC45_02710"/>
<dbReference type="Proteomes" id="UP000033200">
    <property type="component" value="Chromosome"/>
</dbReference>
<evidence type="ECO:0000313" key="2">
    <source>
        <dbReference type="EMBL" id="AIT05488.1"/>
    </source>
</evidence>
<evidence type="ECO:0008006" key="4">
    <source>
        <dbReference type="Google" id="ProtNLM"/>
    </source>
</evidence>
<organism evidence="2 3">
    <name type="scientific">Sphingomonas taxi</name>
    <dbReference type="NCBI Taxonomy" id="1549858"/>
    <lineage>
        <taxon>Bacteria</taxon>
        <taxon>Pseudomonadati</taxon>
        <taxon>Pseudomonadota</taxon>
        <taxon>Alphaproteobacteria</taxon>
        <taxon>Sphingomonadales</taxon>
        <taxon>Sphingomonadaceae</taxon>
        <taxon>Sphingomonas</taxon>
    </lineage>
</organism>
<reference evidence="2 3" key="1">
    <citation type="submission" date="2014-09" db="EMBL/GenBank/DDBJ databases">
        <title>Using Illumina technology Improving SMRT sequencing Genome Assembly by RASTools.</title>
        <authorList>
            <person name="Zhou Y."/>
            <person name="Ma T."/>
            <person name="Liu T."/>
        </authorList>
    </citation>
    <scope>NUCLEOTIDE SEQUENCE [LARGE SCALE GENOMIC DNA]</scope>
    <source>
        <strain evidence="2 3">ATCC 55669</strain>
    </source>
</reference>
<feature type="signal peptide" evidence="1">
    <location>
        <begin position="1"/>
        <end position="17"/>
    </location>
</feature>
<dbReference type="KEGG" id="stax:MC45_02710"/>
<dbReference type="PANTHER" id="PTHR38075">
    <property type="entry name" value="DUF4139 DOMAIN-CONTAINING PROTEIN"/>
    <property type="match status" value="1"/>
</dbReference>
<sequence>MRSTLVLLAVVPAGAWAQAVPPSVAGRSAQGDVAVTIYANDTALIQDTRQMTLPAGISRQEFPDVSSEIRPATVRLSAEGTTIVEQNYDYDLLSPRALMEKAVGQTITLVRTNPATGAETREQARVLASNDGVILQIGSRIEVLRDDGLPVRVVFDSLPPNLRARPTLSITLDAKNAGRRPVTISYLTGGLSWSADYVALFDEGKSTVDVQGWITLGNSGGTTYVDADALLVAGGPGGNSSRSLGLAPGTRPGTQSAGRARLGDFYLYPLGHRTTIAANQQKQVSFLSVGGVAARKLYAFRNGWMGSDQEPRSADTVIGFSTAREGGLGDALPAGTVRVYMRDATGQPQFVGENGIGHTPMGSQLAIKTGEAFDVKVQPAVDKREKILADEWERTARYRIKVQGAPTRTVEESRSVTYWRTAMRYVLTNARPEPVTVDVSQTGLGDRWEDTRVTAESQPGEQRSLDERIWHVRVPANGTATLTATFDTRY</sequence>
<keyword evidence="1" id="KW-0732">Signal</keyword>
<protein>
    <recommendedName>
        <fullName evidence="4">DUF4139 domain-containing protein</fullName>
    </recommendedName>
</protein>